<dbReference type="Proteomes" id="UP001595755">
    <property type="component" value="Unassembled WGS sequence"/>
</dbReference>
<dbReference type="PRINTS" id="PR00081">
    <property type="entry name" value="GDHRDH"/>
</dbReference>
<dbReference type="EMBL" id="JBHSED010000013">
    <property type="protein sequence ID" value="MFC4303573.1"/>
    <property type="molecule type" value="Genomic_DNA"/>
</dbReference>
<gene>
    <name evidence="1" type="ORF">ACFO1S_08910</name>
</gene>
<sequence>MEKRTLEGKVALVAGATRGAGRAIAMMLGAAGATVYVTGRSVKGAPSDIGRQETIEETAQMVNDQGGRGISVRVDHTEEKEVRRLFEQVREEQDGQLDILVNDVWGGEKLTEWGTPFWEASLDKALLMQRRAVHSHMITSYYGAPLLVGRKQGLVIEVTDGYDYRYRGNLPYSLAKISVVHLAEALAAELRPHRVAAVSVTPGFLRSEEMLDYFGVTEENWREAGLQDRHFLQSETPFFLGRGVVALAADSDLMSKSGKAFTSWGLSDEYGIEDVDGRRPHWGRHAEREGI</sequence>
<dbReference type="InterPro" id="IPR002347">
    <property type="entry name" value="SDR_fam"/>
</dbReference>
<protein>
    <submittedName>
        <fullName evidence="1">SDR family oxidoreductase</fullName>
    </submittedName>
</protein>
<accession>A0ABV8S9L7</accession>
<dbReference type="PANTHER" id="PTHR44147:SF2">
    <property type="entry name" value="DEHYDROGENASE_REDUCTASE SDR FAMILY MEMBER 1"/>
    <property type="match status" value="1"/>
</dbReference>
<dbReference type="InterPro" id="IPR036291">
    <property type="entry name" value="NAD(P)-bd_dom_sf"/>
</dbReference>
<evidence type="ECO:0000313" key="2">
    <source>
        <dbReference type="Proteomes" id="UP001595755"/>
    </source>
</evidence>
<dbReference type="Gene3D" id="3.40.50.720">
    <property type="entry name" value="NAD(P)-binding Rossmann-like Domain"/>
    <property type="match status" value="1"/>
</dbReference>
<reference evidence="2" key="1">
    <citation type="journal article" date="2019" name="Int. J. Syst. Evol. Microbiol.">
        <title>The Global Catalogue of Microorganisms (GCM) 10K type strain sequencing project: providing services to taxonomists for standard genome sequencing and annotation.</title>
        <authorList>
            <consortium name="The Broad Institute Genomics Platform"/>
            <consortium name="The Broad Institute Genome Sequencing Center for Infectious Disease"/>
            <person name="Wu L."/>
            <person name="Ma J."/>
        </authorList>
    </citation>
    <scope>NUCLEOTIDE SEQUENCE [LARGE SCALE GENOMIC DNA]</scope>
    <source>
        <strain evidence="2">CGMCC 4.1641</strain>
    </source>
</reference>
<dbReference type="RefSeq" id="WP_204602714.1">
    <property type="nucleotide sequence ID" value="NZ_JBHSED010000013.1"/>
</dbReference>
<dbReference type="SUPFAM" id="SSF51735">
    <property type="entry name" value="NAD(P)-binding Rossmann-fold domains"/>
    <property type="match status" value="1"/>
</dbReference>
<comment type="caution">
    <text evidence="1">The sequence shown here is derived from an EMBL/GenBank/DDBJ whole genome shotgun (WGS) entry which is preliminary data.</text>
</comment>
<dbReference type="Pfam" id="PF00106">
    <property type="entry name" value="adh_short"/>
    <property type="match status" value="1"/>
</dbReference>
<dbReference type="NCBIfam" id="NF006159">
    <property type="entry name" value="PRK08303.1"/>
    <property type="match status" value="1"/>
</dbReference>
<keyword evidence="2" id="KW-1185">Reference proteome</keyword>
<name>A0ABV8S9L7_9BACL</name>
<proteinExistence type="predicted"/>
<organism evidence="1 2">
    <name type="scientific">Cohnella boryungensis</name>
    <dbReference type="NCBI Taxonomy" id="768479"/>
    <lineage>
        <taxon>Bacteria</taxon>
        <taxon>Bacillati</taxon>
        <taxon>Bacillota</taxon>
        <taxon>Bacilli</taxon>
        <taxon>Bacillales</taxon>
        <taxon>Paenibacillaceae</taxon>
        <taxon>Cohnella</taxon>
    </lineage>
</organism>
<evidence type="ECO:0000313" key="1">
    <source>
        <dbReference type="EMBL" id="MFC4303573.1"/>
    </source>
</evidence>
<dbReference type="PANTHER" id="PTHR44147">
    <property type="entry name" value="DEHYDROGENASE/REDUCTASE SDR FAMILY MEMBER 1"/>
    <property type="match status" value="1"/>
</dbReference>